<sequence length="503" mass="57230">MVQHDEHSPGPHAVCELNDRPDGSPALAPLRRPSRCPSSIGPLPTELLMEIFRLVFNRLRQPNQLDFFFPRRRRKKSKPPPTPWLNVNFPSDTLFPYALASVCTGWCAMLATKPEYWTQIAISVDDQPTPLVKIQSYLEWSRELPLDILVARRRNRYPERDPGEHARVAAVMEIISPHLHRCTRLRFDLLHNSSLLTKTFRGAYPHLKSLRLTSRTGACDSGDIVDNEVDWEPGWNFSCPNLTNLEISGTIFGDAVRCSWLQELPNLESLSLSQFGTAENRGMRPSAREILAAIPRSISALTLEHVELHDTVVDRHSDHLSNVTTLALEDIDIGTLASFFLAINDHYFESVSITRSLIPPRTHINCYALILTNIPPDQDLRWLLKGWRGSSLHFRSCPFFNDELIAGMGGASRRSPILASQVRELEIQDCKNFTADALVRMIQNRRDLAYETNPWEYDEPIEEMDFYYVRPLEGLCLLGVLPPMCRERARANALVDTLDSPSF</sequence>
<dbReference type="EMBL" id="MU266378">
    <property type="protein sequence ID" value="KAH7926739.1"/>
    <property type="molecule type" value="Genomic_DNA"/>
</dbReference>
<reference evidence="1" key="1">
    <citation type="journal article" date="2021" name="New Phytol.">
        <title>Evolutionary innovations through gain and loss of genes in the ectomycorrhizal Boletales.</title>
        <authorList>
            <person name="Wu G."/>
            <person name="Miyauchi S."/>
            <person name="Morin E."/>
            <person name="Kuo A."/>
            <person name="Drula E."/>
            <person name="Varga T."/>
            <person name="Kohler A."/>
            <person name="Feng B."/>
            <person name="Cao Y."/>
            <person name="Lipzen A."/>
            <person name="Daum C."/>
            <person name="Hundley H."/>
            <person name="Pangilinan J."/>
            <person name="Johnson J."/>
            <person name="Barry K."/>
            <person name="LaButti K."/>
            <person name="Ng V."/>
            <person name="Ahrendt S."/>
            <person name="Min B."/>
            <person name="Choi I.G."/>
            <person name="Park H."/>
            <person name="Plett J.M."/>
            <person name="Magnuson J."/>
            <person name="Spatafora J.W."/>
            <person name="Nagy L.G."/>
            <person name="Henrissat B."/>
            <person name="Grigoriev I.V."/>
            <person name="Yang Z.L."/>
            <person name="Xu J."/>
            <person name="Martin F.M."/>
        </authorList>
    </citation>
    <scope>NUCLEOTIDE SEQUENCE</scope>
    <source>
        <strain evidence="1">KUC20120723A-06</strain>
    </source>
</reference>
<dbReference type="Proteomes" id="UP000790709">
    <property type="component" value="Unassembled WGS sequence"/>
</dbReference>
<protein>
    <submittedName>
        <fullName evidence="1">Uncharacterized protein</fullName>
    </submittedName>
</protein>
<evidence type="ECO:0000313" key="2">
    <source>
        <dbReference type="Proteomes" id="UP000790709"/>
    </source>
</evidence>
<comment type="caution">
    <text evidence="1">The sequence shown here is derived from an EMBL/GenBank/DDBJ whole genome shotgun (WGS) entry which is preliminary data.</text>
</comment>
<proteinExistence type="predicted"/>
<name>A0ACB8BMA1_9AGAM</name>
<keyword evidence="2" id="KW-1185">Reference proteome</keyword>
<accession>A0ACB8BMA1</accession>
<organism evidence="1 2">
    <name type="scientific">Leucogyrophana mollusca</name>
    <dbReference type="NCBI Taxonomy" id="85980"/>
    <lineage>
        <taxon>Eukaryota</taxon>
        <taxon>Fungi</taxon>
        <taxon>Dikarya</taxon>
        <taxon>Basidiomycota</taxon>
        <taxon>Agaricomycotina</taxon>
        <taxon>Agaricomycetes</taxon>
        <taxon>Agaricomycetidae</taxon>
        <taxon>Boletales</taxon>
        <taxon>Boletales incertae sedis</taxon>
        <taxon>Leucogyrophana</taxon>
    </lineage>
</organism>
<evidence type="ECO:0000313" key="1">
    <source>
        <dbReference type="EMBL" id="KAH7926739.1"/>
    </source>
</evidence>
<gene>
    <name evidence="1" type="ORF">BV22DRAFT_1032606</name>
</gene>